<evidence type="ECO:0000256" key="7">
    <source>
        <dbReference type="ARBA" id="ARBA00023212"/>
    </source>
</evidence>
<evidence type="ECO:0000256" key="3">
    <source>
        <dbReference type="ARBA" id="ARBA00022490"/>
    </source>
</evidence>
<dbReference type="Gene3D" id="3.90.640.10">
    <property type="entry name" value="Actin, Chain A, domain 4"/>
    <property type="match status" value="1"/>
</dbReference>
<dbReference type="InterPro" id="IPR004000">
    <property type="entry name" value="Actin"/>
</dbReference>
<dbReference type="PANTHER" id="PTHR11937">
    <property type="entry name" value="ACTIN"/>
    <property type="match status" value="1"/>
</dbReference>
<evidence type="ECO:0000256" key="9">
    <source>
        <dbReference type="RuleBase" id="RU000487"/>
    </source>
</evidence>
<accession>A0A3B0MQY6</accession>
<keyword evidence="6" id="KW-0067">ATP-binding</keyword>
<protein>
    <submittedName>
        <fullName evidence="10">Actin ii, putative</fullName>
    </submittedName>
</protein>
<reference evidence="10" key="1">
    <citation type="submission" date="2018-07" db="EMBL/GenBank/DDBJ databases">
        <authorList>
            <person name="Quirk P.G."/>
            <person name="Krulwich T.A."/>
        </authorList>
    </citation>
    <scope>NUCLEOTIDE SEQUENCE</scope>
    <source>
        <strain evidence="10">Anand</strain>
    </source>
</reference>
<dbReference type="EMBL" id="UIVS01000002">
    <property type="protein sequence ID" value="SVP92318.1"/>
    <property type="molecule type" value="Genomic_DNA"/>
</dbReference>
<dbReference type="Pfam" id="PF00022">
    <property type="entry name" value="Actin"/>
    <property type="match status" value="2"/>
</dbReference>
<dbReference type="InterPro" id="IPR004001">
    <property type="entry name" value="Actin_CS"/>
</dbReference>
<dbReference type="FunFam" id="3.30.420.40:FF:000148">
    <property type="entry name" value="Actin, alpha skeletal muscle"/>
    <property type="match status" value="1"/>
</dbReference>
<keyword evidence="4" id="KW-0547">Nucleotide-binding</keyword>
<sequence>MSDETLALIIDTGSAVTKAGFAGSETPKIRFPTIVAIDGNQESDDPLVGNGVFEKLEKFNSIKSEELTNFDVFRPIQHGIVRNWALAESVWRHTFSNELKISQEEHPVLLTEPPLTPKLHRELCCQLFFESFGVPALYLATTSLLSMYGSSKTSGLVLDIGEGVAHSVLIHEGCIMPYAITRLDMGGFDLTSQIVKAVEPLRGNTAYDRRLAKDIKEKCCRVSLDFDAELAEIDKDPDAHAKSFKLPDGTSVSLSRECITCPEILFKPELSSRSCPNLPEICYHSVRMCEPELHRTMFSNILLTGGSSMFDGFLERCEREISALVNKNVPVKVLSCSHQRDLSAWVGASIVANLQSFQQMWVTKEEYDEAGPTVIHRKCF</sequence>
<dbReference type="Gene3D" id="3.30.420.40">
    <property type="match status" value="2"/>
</dbReference>
<evidence type="ECO:0000256" key="4">
    <source>
        <dbReference type="ARBA" id="ARBA00022741"/>
    </source>
</evidence>
<comment type="catalytic activity">
    <reaction evidence="8">
        <text>ATP + H2O = ADP + phosphate + H(+)</text>
        <dbReference type="Rhea" id="RHEA:13065"/>
        <dbReference type="ChEBI" id="CHEBI:15377"/>
        <dbReference type="ChEBI" id="CHEBI:15378"/>
        <dbReference type="ChEBI" id="CHEBI:30616"/>
        <dbReference type="ChEBI" id="CHEBI:43474"/>
        <dbReference type="ChEBI" id="CHEBI:456216"/>
    </reaction>
</comment>
<dbReference type="GO" id="GO:0016787">
    <property type="term" value="F:hydrolase activity"/>
    <property type="evidence" value="ECO:0007669"/>
    <property type="project" value="UniProtKB-KW"/>
</dbReference>
<dbReference type="AlphaFoldDB" id="A0A3B0MQY6"/>
<gene>
    <name evidence="10" type="ORF">TAT_000210900</name>
    <name evidence="11" type="ORF">TAV_000211100</name>
</gene>
<dbReference type="SMART" id="SM00268">
    <property type="entry name" value="ACTIN"/>
    <property type="match status" value="1"/>
</dbReference>
<comment type="similarity">
    <text evidence="2 9">Belongs to the actin family.</text>
</comment>
<dbReference type="PRINTS" id="PR00190">
    <property type="entry name" value="ACTIN"/>
</dbReference>
<dbReference type="FunFam" id="3.30.420.40:FF:000058">
    <property type="entry name" value="Putative actin-related protein 5"/>
    <property type="match status" value="1"/>
</dbReference>
<dbReference type="InterPro" id="IPR043129">
    <property type="entry name" value="ATPase_NBD"/>
</dbReference>
<dbReference type="EMBL" id="UIVT01000002">
    <property type="protein sequence ID" value="SVP92125.1"/>
    <property type="molecule type" value="Genomic_DNA"/>
</dbReference>
<name>A0A3B0MQY6_THEAN</name>
<dbReference type="SUPFAM" id="SSF53067">
    <property type="entry name" value="Actin-like ATPase domain"/>
    <property type="match status" value="2"/>
</dbReference>
<evidence type="ECO:0000313" key="10">
    <source>
        <dbReference type="EMBL" id="SVP92125.1"/>
    </source>
</evidence>
<keyword evidence="5" id="KW-0378">Hydrolase</keyword>
<evidence type="ECO:0000256" key="2">
    <source>
        <dbReference type="ARBA" id="ARBA00006752"/>
    </source>
</evidence>
<comment type="subcellular location">
    <subcellularLocation>
        <location evidence="1">Cytoplasm</location>
        <location evidence="1">Cytoskeleton</location>
    </subcellularLocation>
</comment>
<evidence type="ECO:0000256" key="8">
    <source>
        <dbReference type="ARBA" id="ARBA00049360"/>
    </source>
</evidence>
<keyword evidence="7" id="KW-0206">Cytoskeleton</keyword>
<organism evidence="10">
    <name type="scientific">Theileria annulata</name>
    <dbReference type="NCBI Taxonomy" id="5874"/>
    <lineage>
        <taxon>Eukaryota</taxon>
        <taxon>Sar</taxon>
        <taxon>Alveolata</taxon>
        <taxon>Apicomplexa</taxon>
        <taxon>Aconoidasida</taxon>
        <taxon>Piroplasmida</taxon>
        <taxon>Theileriidae</taxon>
        <taxon>Theileria</taxon>
    </lineage>
</organism>
<evidence type="ECO:0000313" key="11">
    <source>
        <dbReference type="EMBL" id="SVP92318.1"/>
    </source>
</evidence>
<dbReference type="GO" id="GO:0005524">
    <property type="term" value="F:ATP binding"/>
    <property type="evidence" value="ECO:0007669"/>
    <property type="project" value="UniProtKB-KW"/>
</dbReference>
<dbReference type="GO" id="GO:0005856">
    <property type="term" value="C:cytoskeleton"/>
    <property type="evidence" value="ECO:0007669"/>
    <property type="project" value="UniProtKB-SubCell"/>
</dbReference>
<evidence type="ECO:0000256" key="5">
    <source>
        <dbReference type="ARBA" id="ARBA00022801"/>
    </source>
</evidence>
<dbReference type="VEuPathDB" id="PiroplasmaDB:TA13410"/>
<keyword evidence="3" id="KW-0963">Cytoplasm</keyword>
<evidence type="ECO:0000256" key="1">
    <source>
        <dbReference type="ARBA" id="ARBA00004245"/>
    </source>
</evidence>
<dbReference type="PROSITE" id="PS00432">
    <property type="entry name" value="ACTINS_2"/>
    <property type="match status" value="1"/>
</dbReference>
<evidence type="ECO:0000256" key="6">
    <source>
        <dbReference type="ARBA" id="ARBA00022840"/>
    </source>
</evidence>
<proteinExistence type="inferred from homology"/>